<organism evidence="3 4">
    <name type="scientific">Marvinbryantia formatexigens DSM 14469</name>
    <dbReference type="NCBI Taxonomy" id="478749"/>
    <lineage>
        <taxon>Bacteria</taxon>
        <taxon>Bacillati</taxon>
        <taxon>Bacillota</taxon>
        <taxon>Clostridia</taxon>
        <taxon>Lachnospirales</taxon>
        <taxon>Lachnospiraceae</taxon>
        <taxon>Marvinbryantia</taxon>
    </lineage>
</organism>
<protein>
    <submittedName>
        <fullName evidence="3">Tape measure domain protein</fullName>
    </submittedName>
</protein>
<dbReference type="NCBIfam" id="TIGR02675">
    <property type="entry name" value="tape_meas_nterm"/>
    <property type="match status" value="1"/>
</dbReference>
<dbReference type="STRING" id="168384.SAMN05660368_02947"/>
<dbReference type="RefSeq" id="WP_006863282.1">
    <property type="nucleotide sequence ID" value="NZ_ACCL02000018.1"/>
</dbReference>
<evidence type="ECO:0000259" key="2">
    <source>
        <dbReference type="Pfam" id="PF20155"/>
    </source>
</evidence>
<feature type="domain" description="Tape measure protein N-terminal" evidence="2">
    <location>
        <begin position="131"/>
        <end position="282"/>
    </location>
</feature>
<gene>
    <name evidence="3" type="ORF">BRYFOR_08513</name>
</gene>
<dbReference type="InterPro" id="IPR013491">
    <property type="entry name" value="Tape_meas_N"/>
</dbReference>
<evidence type="ECO:0000313" key="4">
    <source>
        <dbReference type="Proteomes" id="UP000005561"/>
    </source>
</evidence>
<dbReference type="Pfam" id="PF01471">
    <property type="entry name" value="PG_binding_1"/>
    <property type="match status" value="1"/>
</dbReference>
<dbReference type="InterPro" id="IPR002477">
    <property type="entry name" value="Peptidoglycan-bd-like"/>
</dbReference>
<proteinExistence type="predicted"/>
<dbReference type="Pfam" id="PF20155">
    <property type="entry name" value="TMP_3"/>
    <property type="match status" value="1"/>
</dbReference>
<comment type="caution">
    <text evidence="3">The sequence shown here is derived from an EMBL/GenBank/DDBJ whole genome shotgun (WGS) entry which is preliminary data.</text>
</comment>
<evidence type="ECO:0000313" key="3">
    <source>
        <dbReference type="EMBL" id="EET59422.1"/>
    </source>
</evidence>
<name>C6LIN3_9FIRM</name>
<dbReference type="InterPro" id="IPR036366">
    <property type="entry name" value="PGBDSf"/>
</dbReference>
<dbReference type="SUPFAM" id="SSF47090">
    <property type="entry name" value="PGBD-like"/>
    <property type="match status" value="1"/>
</dbReference>
<evidence type="ECO:0000259" key="1">
    <source>
        <dbReference type="Pfam" id="PF01471"/>
    </source>
</evidence>
<dbReference type="Proteomes" id="UP000005561">
    <property type="component" value="Unassembled WGS sequence"/>
</dbReference>
<dbReference type="Gene3D" id="1.10.101.10">
    <property type="entry name" value="PGBD-like superfamily/PGBD"/>
    <property type="match status" value="1"/>
</dbReference>
<dbReference type="InterPro" id="IPR036365">
    <property type="entry name" value="PGBD-like_sf"/>
</dbReference>
<sequence length="1954" mass="200435">MSNVVDNRVLEMRFDNAQFERGVATSMSTLDKLKAKLNLTGASKGLDNLGKAAKNVRFDGLNAGIDTVQAKFSAMQVVGVTALANITNSAITAGKRIASALTIEPVKTGFQEYETQMGAIQTILANTQKEGTNVERVNAALDELNYYADKTIYNFTEMTRNIGTFTAAGVKLDTSVNAIKGIANLAAASGSTPQQASTAMYQLSQALAAGTVKLMDWNSVVNAGMGGQLFQDALIRTSELLDTGAQAAIKAEGSFRESLSTGWLTTEVLTETLNQIAGAYSEAELIAQGYTKEQAGDIVQLAETAEAAATEVKTLTQLWDTLKEAAQSGWGQTWRLIVGDFDEAKELFTGLSDALGGMISASADSRNQLLEGALTSNWDKLTGKIKDAGIETDVFEDKIKEVARSSNVPIDALVQKYGSLEKAFQSGAISANILREAIKQLSSGVLDLDGVFRFGDGLDEASDDVKKIQQALEDAGFTLTQFGVDGKYGSETEAAVKAFQEAEGLLADGIVGPETIAALNDASEKTNDLYDSVSNLIDGVSELGGRELLIESFKNTWNGLKEVFDVVHDSWQRVFPPASMEERQEKLYGLIDAFHSFTEGLTLSDETASKLSRTFDGLFAALNLFKRGITTLASPIKDFLFTGGLSSVADVVLGITASVGDFFTLLDKSAGTENFFSGLKEGLIAISREISDVINPVCDGVENLGDVLLYFGTIASNILGKIGNTVKNVFTWIADNVSPVDVFAGLAGGGIFVLAKRLAKVVKTIQGALGNLFKKGNDKKITKQFSEILDSVKESISSFTSGIKAASLISIAVAIGILSASLNAISKIDGDKLFESLGAIGAMFVMLSTMLKSVTKTLGSSGSRGLAKAGLSMILVAVAMRIFASALKELSGMSIEDIGKSLAALGGGLLELSGALKLLNKVKIPLKTSVAMIALAKACDMLGDAFKKFSVFSWDEIARGLAAMGGSLGELTVSLAALSKAGGFGSLLGGSGILVAAQALEPIATALSSIGTMSWDAIGKGFSGMGGALAEFTAALGILSKAGGFGATLGSVGILIGSQSLDEIAGTIEVLGKMSWDEIEKGLSGMGGALTEFTAALGILSKVGGFGALLGGGGIVVAAQALGPIAMALADIGSLSWNEIGKGLSGMGGALAEVATVSGLLGKLTGLAGLLGGGAIALGVQGLGELADAFKTFGQMSWDEITQGLAGMGGALTEVGTVTGLLGNLGGFGSIFGGVSIGLVVKGLGELADAFSKFGQMNWDEIKNGLVAMGGALGETALGGIANTFSILGSYSISEMAAPLGDLADSVRRWTGVTVPEGLSNQLKSLASGVKAFNFADWGAEAISTLATPLGALATSIGQWTGVVIPEDLGTGLTNLAEGVKAFNFAGWGADGVAAVATPLGDLAGSIAKWEGVTVPDDIETGLTNLANGVKAFNFADWGSDTIATVASPLGELAASVGKWHDIAVPDDIDIGLANLATGVEKFNFAGWGAEAISTMATSLGDLAGSIAKWDGVIIPEDIGTALTDLATGVIAWNGVDPTILDGLATPITTMAAAVAAWNDVTIPYNIQTSLEGLAKGIGACNDMSTDSLSATCSGIRDIAAAVTDMLNTDFGAASLKLQNFASAINSVTVSTDTFTSLGTSVVDSFANGIQSGATSQLSTVGASLTESIGSGMESSTGGVVSIAAGIATKIRDAISGKTGLFVTAGGKLILSLAEGIEKSANNAIDSAKSVASRAATASGTYRDSFVGAGYNAALGFASGISSGSFAASIQARAMASAAASAARAALDEHSPSKVFYGIGAFAGEGLVNALADYMGKVYQTGANLAVSAKDGLNSAISQVYDIFSGDLHVEPTIRPVVDLSAVEAGAGAVDRMFSNRVGIRTLENLSFANVAMNRQLQNGSNADVVSAINKLGKKLNGGNTTINNINGVTYDDGSNINEAVASIVRAARVERRR</sequence>
<feature type="domain" description="Peptidoglycan binding-like" evidence="1">
    <location>
        <begin position="462"/>
        <end position="519"/>
    </location>
</feature>
<keyword evidence="4" id="KW-1185">Reference proteome</keyword>
<dbReference type="OrthoDB" id="2009531at2"/>
<reference evidence="3" key="1">
    <citation type="submission" date="2009-07" db="EMBL/GenBank/DDBJ databases">
        <authorList>
            <person name="Weinstock G."/>
            <person name="Sodergren E."/>
            <person name="Clifton S."/>
            <person name="Fulton L."/>
            <person name="Fulton B."/>
            <person name="Courtney L."/>
            <person name="Fronick C."/>
            <person name="Harrison M."/>
            <person name="Strong C."/>
            <person name="Farmer C."/>
            <person name="Delahaunty K."/>
            <person name="Markovic C."/>
            <person name="Hall O."/>
            <person name="Minx P."/>
            <person name="Tomlinson C."/>
            <person name="Mitreva M."/>
            <person name="Nelson J."/>
            <person name="Hou S."/>
            <person name="Wollam A."/>
            <person name="Pepin K.H."/>
            <person name="Johnson M."/>
            <person name="Bhonagiri V."/>
            <person name="Nash W.E."/>
            <person name="Warren W."/>
            <person name="Chinwalla A."/>
            <person name="Mardis E.R."/>
            <person name="Wilson R.K."/>
        </authorList>
    </citation>
    <scope>NUCLEOTIDE SEQUENCE [LARGE SCALE GENOMIC DNA]</scope>
    <source>
        <strain evidence="3">DSM 14469</strain>
    </source>
</reference>
<accession>C6LIN3</accession>
<dbReference type="EMBL" id="ACCL02000018">
    <property type="protein sequence ID" value="EET59422.1"/>
    <property type="molecule type" value="Genomic_DNA"/>
</dbReference>
<dbReference type="eggNOG" id="COG3409">
    <property type="taxonomic scope" value="Bacteria"/>
</dbReference>